<evidence type="ECO:0000313" key="2">
    <source>
        <dbReference type="EMBL" id="MBB6430971.1"/>
    </source>
</evidence>
<dbReference type="RefSeq" id="WP_184678472.1">
    <property type="nucleotide sequence ID" value="NZ_JACHGY010000001.1"/>
</dbReference>
<dbReference type="EMBL" id="JACHGY010000001">
    <property type="protein sequence ID" value="MBB6430971.1"/>
    <property type="molecule type" value="Genomic_DNA"/>
</dbReference>
<evidence type="ECO:0000256" key="1">
    <source>
        <dbReference type="SAM" id="Phobius"/>
    </source>
</evidence>
<gene>
    <name evidence="2" type="ORF">HNQ40_002777</name>
</gene>
<name>A0A7X0HA50_9BACT</name>
<keyword evidence="1" id="KW-0812">Transmembrane</keyword>
<sequence length="372" mass="41459">MNTGIGVVLLAQEAEKTPWWHLIIEQAFGLTIVLIFLVALVSVLVNQWRKDKCLKLLNRYHATYLNKNGRSMWGDLIVYSKGLELVFDASYESSHGIEKTSALIYPKQMEDCVAVARIAEGLSHRESRRRMKQIRRSFRPGPIRKTRRGFQNLVNTFRDAFSKALTAFIGQIAQHTQNDSISSNQGHVQELGDDLLGAAANAYEPLLERHIGQPVVAEVQYPNAPAGEKLDIPGYLVDYSDKFLAIFNVEHDPIDTHQLTIDGESEHEGFTASWVKGRFTLTCTGPDLIVLRSLHAKEVFAQPDATLICGTHLSLNLPGDTPPTIEVTRTRRVDLVCSRELATIRFGGEYAAGDKRQVESNPQGVAPGEIED</sequence>
<evidence type="ECO:0000313" key="3">
    <source>
        <dbReference type="Proteomes" id="UP000541810"/>
    </source>
</evidence>
<dbReference type="Proteomes" id="UP000541810">
    <property type="component" value="Unassembled WGS sequence"/>
</dbReference>
<keyword evidence="3" id="KW-1185">Reference proteome</keyword>
<accession>A0A7X0HA50</accession>
<dbReference type="AlphaFoldDB" id="A0A7X0HA50"/>
<keyword evidence="1" id="KW-0472">Membrane</keyword>
<protein>
    <submittedName>
        <fullName evidence="2">Uncharacterized protein</fullName>
    </submittedName>
</protein>
<feature type="transmembrane region" description="Helical" evidence="1">
    <location>
        <begin position="20"/>
        <end position="45"/>
    </location>
</feature>
<reference evidence="2 3" key="1">
    <citation type="submission" date="2020-08" db="EMBL/GenBank/DDBJ databases">
        <title>Genomic Encyclopedia of Type Strains, Phase IV (KMG-IV): sequencing the most valuable type-strain genomes for metagenomic binning, comparative biology and taxonomic classification.</title>
        <authorList>
            <person name="Goeker M."/>
        </authorList>
    </citation>
    <scope>NUCLEOTIDE SEQUENCE [LARGE SCALE GENOMIC DNA]</scope>
    <source>
        <strain evidence="2 3">DSM 103725</strain>
    </source>
</reference>
<keyword evidence="1" id="KW-1133">Transmembrane helix</keyword>
<comment type="caution">
    <text evidence="2">The sequence shown here is derived from an EMBL/GenBank/DDBJ whole genome shotgun (WGS) entry which is preliminary data.</text>
</comment>
<proteinExistence type="predicted"/>
<organism evidence="2 3">
    <name type="scientific">Algisphaera agarilytica</name>
    <dbReference type="NCBI Taxonomy" id="1385975"/>
    <lineage>
        <taxon>Bacteria</taxon>
        <taxon>Pseudomonadati</taxon>
        <taxon>Planctomycetota</taxon>
        <taxon>Phycisphaerae</taxon>
        <taxon>Phycisphaerales</taxon>
        <taxon>Phycisphaeraceae</taxon>
        <taxon>Algisphaera</taxon>
    </lineage>
</organism>